<name>A0A0R1U4R3_9LACO</name>
<gene>
    <name evidence="1" type="ORF">FC46_GL001605</name>
</gene>
<protein>
    <submittedName>
        <fullName evidence="1">Uncharacterized protein</fullName>
    </submittedName>
</protein>
<sequence>MNDYKQLAIGTCAKELLKENKSVKVKFSNMFYQNVAKNFLTKAEEFNTIYIYIDESTYVDVLIREPNCFLTGFYVLPGSIKEKTFSNYRQTIYEKIAPGVEVKSFNCSDDLNRKALKLGQKYFDECSGRLFKLAFFVMSNKGGDKLNMVTKLENYIVPIYHHLMKEISMGDTSTQTPINVKIIIDDRNDLQDGTDFAVAAQYLMNIWKKKFKQQGYDFKLSLTTVDSKKSMGIQIADMFVGAYRKDLMYGSTSPKTKLLDFSFEKYDASVIPEEDDDFLKLFGLLQLVSIDKMKKANIKLQKTESPKVAITESSISSLLKEKMSGEEKEVVVENNSFNNIDQTNILKILIETIDLVKESNIQKARKQSINNMIFTRLCLDLKNDLPNGSQIKNISVIGPKAAGFKDNCEKVIENLSKISVVNENMNERLKLYFDQIISAILSN</sequence>
<organism evidence="1 2">
    <name type="scientific">Lactobacillus kalixensis DSM 16043</name>
    <dbReference type="NCBI Taxonomy" id="1423763"/>
    <lineage>
        <taxon>Bacteria</taxon>
        <taxon>Bacillati</taxon>
        <taxon>Bacillota</taxon>
        <taxon>Bacilli</taxon>
        <taxon>Lactobacillales</taxon>
        <taxon>Lactobacillaceae</taxon>
        <taxon>Lactobacillus</taxon>
    </lineage>
</organism>
<dbReference type="OrthoDB" id="2330085at2"/>
<evidence type="ECO:0000313" key="1">
    <source>
        <dbReference type="EMBL" id="KRL88217.1"/>
    </source>
</evidence>
<dbReference type="PATRIC" id="fig|1423763.3.peg.1629"/>
<comment type="caution">
    <text evidence="1">The sequence shown here is derived from an EMBL/GenBank/DDBJ whole genome shotgun (WGS) entry which is preliminary data.</text>
</comment>
<keyword evidence="2" id="KW-1185">Reference proteome</keyword>
<dbReference type="AlphaFoldDB" id="A0A0R1U4R3"/>
<accession>A0A0R1U4R3</accession>
<dbReference type="EMBL" id="AZFM01000051">
    <property type="protein sequence ID" value="KRL88217.1"/>
    <property type="molecule type" value="Genomic_DNA"/>
</dbReference>
<evidence type="ECO:0000313" key="2">
    <source>
        <dbReference type="Proteomes" id="UP000051036"/>
    </source>
</evidence>
<proteinExistence type="predicted"/>
<dbReference type="InterPro" id="IPR024524">
    <property type="entry name" value="DUF3800"/>
</dbReference>
<dbReference type="Proteomes" id="UP000051036">
    <property type="component" value="Unassembled WGS sequence"/>
</dbReference>
<reference evidence="1 2" key="1">
    <citation type="journal article" date="2015" name="Genome Announc.">
        <title>Expanding the biotechnology potential of lactobacilli through comparative genomics of 213 strains and associated genera.</title>
        <authorList>
            <person name="Sun Z."/>
            <person name="Harris H.M."/>
            <person name="McCann A."/>
            <person name="Guo C."/>
            <person name="Argimon S."/>
            <person name="Zhang W."/>
            <person name="Yang X."/>
            <person name="Jeffery I.B."/>
            <person name="Cooney J.C."/>
            <person name="Kagawa T.F."/>
            <person name="Liu W."/>
            <person name="Song Y."/>
            <person name="Salvetti E."/>
            <person name="Wrobel A."/>
            <person name="Rasinkangas P."/>
            <person name="Parkhill J."/>
            <person name="Rea M.C."/>
            <person name="O'Sullivan O."/>
            <person name="Ritari J."/>
            <person name="Douillard F.P."/>
            <person name="Paul Ross R."/>
            <person name="Yang R."/>
            <person name="Briner A.E."/>
            <person name="Felis G.E."/>
            <person name="de Vos W.M."/>
            <person name="Barrangou R."/>
            <person name="Klaenhammer T.R."/>
            <person name="Caufield P.W."/>
            <person name="Cui Y."/>
            <person name="Zhang H."/>
            <person name="O'Toole P.W."/>
        </authorList>
    </citation>
    <scope>NUCLEOTIDE SEQUENCE [LARGE SCALE GENOMIC DNA]</scope>
    <source>
        <strain evidence="1 2">DSM 16043</strain>
    </source>
</reference>
<dbReference type="Pfam" id="PF12686">
    <property type="entry name" value="DUF3800"/>
    <property type="match status" value="1"/>
</dbReference>
<dbReference type="RefSeq" id="WP_057800067.1">
    <property type="nucleotide sequence ID" value="NZ_AZFM01000051.1"/>
</dbReference>